<evidence type="ECO:0000256" key="6">
    <source>
        <dbReference type="PIRNR" id="PIRNR023803"/>
    </source>
</evidence>
<dbReference type="GO" id="GO:0030677">
    <property type="term" value="C:ribonuclease P complex"/>
    <property type="evidence" value="ECO:0007669"/>
    <property type="project" value="InterPro"/>
</dbReference>
<keyword evidence="7" id="KW-1185">Reference proteome</keyword>
<dbReference type="STRING" id="131310.A0A0N4ZUM4"/>
<keyword evidence="4 6" id="KW-0539">Nucleus</keyword>
<dbReference type="GO" id="GO:0033204">
    <property type="term" value="F:ribonuclease P RNA binding"/>
    <property type="evidence" value="ECO:0007669"/>
    <property type="project" value="InterPro"/>
</dbReference>
<evidence type="ECO:0000313" key="8">
    <source>
        <dbReference type="WBParaSite" id="PTRK_0001228700.1"/>
    </source>
</evidence>
<keyword evidence="3 6" id="KW-0819">tRNA processing</keyword>
<keyword evidence="2" id="KW-0698">rRNA processing</keyword>
<dbReference type="GO" id="GO:0001682">
    <property type="term" value="P:tRNA 5'-leader removal"/>
    <property type="evidence" value="ECO:0007669"/>
    <property type="project" value="InterPro"/>
</dbReference>
<dbReference type="Proteomes" id="UP000038045">
    <property type="component" value="Unplaced"/>
</dbReference>
<dbReference type="PIRSF" id="PIRSF023803">
    <property type="entry name" value="Ribonuclease_P_prd"/>
    <property type="match status" value="1"/>
</dbReference>
<dbReference type="InterPro" id="IPR038085">
    <property type="entry name" value="Rnp2-like_sf"/>
</dbReference>
<evidence type="ECO:0000256" key="2">
    <source>
        <dbReference type="ARBA" id="ARBA00022552"/>
    </source>
</evidence>
<evidence type="ECO:0000256" key="1">
    <source>
        <dbReference type="ARBA" id="ARBA00010800"/>
    </source>
</evidence>
<evidence type="ECO:0000256" key="4">
    <source>
        <dbReference type="ARBA" id="ARBA00023242"/>
    </source>
</evidence>
<dbReference type="Pfam" id="PF01900">
    <property type="entry name" value="RNase_P_Rpp14"/>
    <property type="match status" value="1"/>
</dbReference>
<comment type="similarity">
    <text evidence="1 6">Belongs to the eukaryotic/archaeal RNase P protein component 2 family.</text>
</comment>
<dbReference type="InterPro" id="IPR016819">
    <property type="entry name" value="RNase_P/MRP_POP5"/>
</dbReference>
<evidence type="ECO:0000256" key="5">
    <source>
        <dbReference type="ARBA" id="ARBA00044198"/>
    </source>
</evidence>
<organism evidence="7 8">
    <name type="scientific">Parastrongyloides trichosuri</name>
    <name type="common">Possum-specific nematode worm</name>
    <dbReference type="NCBI Taxonomy" id="131310"/>
    <lineage>
        <taxon>Eukaryota</taxon>
        <taxon>Metazoa</taxon>
        <taxon>Ecdysozoa</taxon>
        <taxon>Nematoda</taxon>
        <taxon>Chromadorea</taxon>
        <taxon>Rhabditida</taxon>
        <taxon>Tylenchina</taxon>
        <taxon>Panagrolaimomorpha</taxon>
        <taxon>Strongyloidoidea</taxon>
        <taxon>Strongyloididae</taxon>
        <taxon>Parastrongyloides</taxon>
    </lineage>
</organism>
<dbReference type="AlphaFoldDB" id="A0A0N4ZUM4"/>
<protein>
    <recommendedName>
        <fullName evidence="5 6">Ribonuclease P/MRP protein subunit POP5</fullName>
    </recommendedName>
</protein>
<dbReference type="PANTHER" id="PTHR48414">
    <property type="entry name" value="POP5 HOMOLOG, RIBONUCLEASE P_MRP SUBUNIT"/>
    <property type="match status" value="1"/>
</dbReference>
<reference evidence="8" key="1">
    <citation type="submission" date="2017-02" db="UniProtKB">
        <authorList>
            <consortium name="WormBaseParasite"/>
        </authorList>
    </citation>
    <scope>IDENTIFICATION</scope>
</reference>
<accession>A0A0N4ZUM4</accession>
<sequence length="149" mass="16713">MVKLKHRYFLIEACFETTYEKITQYDIINAIKDQVLQLYGDFGLGTMNSSFALSVSELGKGLVVLKVGIESSNYLKGCIPFITKVGKASCILRLLLETASMRSIDKHLVKISLNQLYDSLKKATTIKEKNEIQDAIIKVSGSNAERVRF</sequence>
<comment type="function">
    <text evidence="6">Component of ribonuclease P, a protein complex that generates mature tRNA molecules by cleaving their 5'-ends.</text>
</comment>
<dbReference type="GO" id="GO:0006364">
    <property type="term" value="P:rRNA processing"/>
    <property type="evidence" value="ECO:0007669"/>
    <property type="project" value="UniProtKB-KW"/>
</dbReference>
<dbReference type="SUPFAM" id="SSF160350">
    <property type="entry name" value="Rnp2-like"/>
    <property type="match status" value="1"/>
</dbReference>
<comment type="subcellular location">
    <subcellularLocation>
        <location evidence="6">Nucleus</location>
        <location evidence="6">Nucleolus</location>
    </subcellularLocation>
</comment>
<dbReference type="InterPro" id="IPR002759">
    <property type="entry name" value="Pop5/Rpp14/Rnp2-like"/>
</dbReference>
<name>A0A0N4ZUM4_PARTI</name>
<dbReference type="PANTHER" id="PTHR48414:SF1">
    <property type="entry name" value="POP5 HOMOLOG, RIBONUCLEASE P_MRP SUBUNIT"/>
    <property type="match status" value="1"/>
</dbReference>
<dbReference type="WBParaSite" id="PTRK_0001228700.1">
    <property type="protein sequence ID" value="PTRK_0001228700.1"/>
    <property type="gene ID" value="PTRK_0001228700"/>
</dbReference>
<evidence type="ECO:0000256" key="3">
    <source>
        <dbReference type="ARBA" id="ARBA00022694"/>
    </source>
</evidence>
<dbReference type="Gene3D" id="3.30.70.3250">
    <property type="entry name" value="Ribonuclease P, Pop5 subunit"/>
    <property type="match status" value="1"/>
</dbReference>
<dbReference type="GO" id="GO:0005730">
    <property type="term" value="C:nucleolus"/>
    <property type="evidence" value="ECO:0007669"/>
    <property type="project" value="UniProtKB-SubCell"/>
</dbReference>
<proteinExistence type="inferred from homology"/>
<evidence type="ECO:0000313" key="7">
    <source>
        <dbReference type="Proteomes" id="UP000038045"/>
    </source>
</evidence>